<protein>
    <submittedName>
        <fullName evidence="1">Uncharacterized protein</fullName>
    </submittedName>
</protein>
<dbReference type="AlphaFoldDB" id="A0A8B4TYM9"/>
<sequence>MQTQIRVKNLRECRFFFMYIKDKVLKSASIVFDINNPDIALSERIINNTLERFYPDAPDRALFIREMELILSTTVLPEKYFSWLNDDKRAAYWFWGNLCNYPDFNDSINKKINSTNYTKWYELAKLTLVPTDHSERYNAIITVIDTICIYTNKSPLIREWLNDKKLFWGEAIPLLSKFKWLTPDDEDSSRWIIKLLGGYQKSYCEGNRSVTPVKIPSPLSAEECYYTVYALIDLWKIPTDYQDKIITRINKAFYQKTFRKNLSIQKNRKDISEEHQKRLDTLVKFYRSDRMSVIEMLIDDRLRGVETRISKYK</sequence>
<evidence type="ECO:0000313" key="1">
    <source>
        <dbReference type="EMBL" id="SXD97463.1"/>
    </source>
</evidence>
<dbReference type="EMBL" id="UJZG01000011">
    <property type="protein sequence ID" value="SXD97463.1"/>
    <property type="molecule type" value="Genomic_DNA"/>
</dbReference>
<evidence type="ECO:0000313" key="2">
    <source>
        <dbReference type="Proteomes" id="UP000257712"/>
    </source>
</evidence>
<gene>
    <name evidence="1" type="ORF">SAMEA3538780_03467</name>
</gene>
<name>A0A8B4TYM9_9ENTR</name>
<dbReference type="Proteomes" id="UP000257712">
    <property type="component" value="Unassembled WGS sequence"/>
</dbReference>
<reference evidence="1 2" key="1">
    <citation type="submission" date="2018-08" db="EMBL/GenBank/DDBJ databases">
        <authorList>
            <consortium name="Pathogen Informatics"/>
        </authorList>
    </citation>
    <scope>NUCLEOTIDE SEQUENCE [LARGE SCALE GENOMIC DNA]</scope>
    <source>
        <strain evidence="1 2">EuSCAPE_IT371</strain>
    </source>
</reference>
<organism evidence="1 2">
    <name type="scientific">Klebsiella quasivariicola</name>
    <dbReference type="NCBI Taxonomy" id="2026240"/>
    <lineage>
        <taxon>Bacteria</taxon>
        <taxon>Pseudomonadati</taxon>
        <taxon>Pseudomonadota</taxon>
        <taxon>Gammaproteobacteria</taxon>
        <taxon>Enterobacterales</taxon>
        <taxon>Enterobacteriaceae</taxon>
        <taxon>Klebsiella/Raoultella group</taxon>
        <taxon>Klebsiella</taxon>
        <taxon>Klebsiella pneumoniae complex</taxon>
    </lineage>
</organism>
<accession>A0A8B4TYM9</accession>
<comment type="caution">
    <text evidence="1">The sequence shown here is derived from an EMBL/GenBank/DDBJ whole genome shotgun (WGS) entry which is preliminary data.</text>
</comment>
<dbReference type="RefSeq" id="WP_049109197.1">
    <property type="nucleotide sequence ID" value="NZ_UJZG01000011.1"/>
</dbReference>
<proteinExistence type="predicted"/>